<dbReference type="Gene3D" id="3.30.930.10">
    <property type="entry name" value="Bira Bifunctional Protein, Domain 2"/>
    <property type="match status" value="1"/>
</dbReference>
<evidence type="ECO:0000256" key="2">
    <source>
        <dbReference type="ARBA" id="ARBA00022741"/>
    </source>
</evidence>
<dbReference type="Pfam" id="PF01336">
    <property type="entry name" value="tRNA_anti-codon"/>
    <property type="match status" value="1"/>
</dbReference>
<sequence>MTEQAPAGDVAEGDGTDLLAVRRAKLDALRAAGIEPFPHDFDGVEPIEAVRERHAGLEDGAETEVSHRIAGRLRARRGQGKMAFLDLDDRSGRIQLQAKLDVLGPERMSRLLDDVDLGDLLGIDGVAFVSRRGELTLRIEDFTVLAKSLRPPPDKHHGLQDTELRQRRRELDLIGNEETRQAFVTRSRIVSEIRRYLDGEGFLEVETPVLQPLYGGALARPFVTHHNALDRDFYLRIATELYLKRLIVGGLERVYELGKNFRNEGISHKHNPEFTMLEWYEAYADVEDAANRLEACVQHVARAIGYEGETRWTEPWKRQTLAGAIEEATGIDVLAHRSSEELAAVIRDAADVDLDPAGRTWPQLVDDLLSKYVEPHLQQPTMLFDYPVELSPFAKAKRNPDGSETGLVERFEAFAHGMEIANAFSELNDPDEQRRRFEEQARLELAGDDEAQPYDESFIEALEQGMPPTGGLGLGIDRLVICMTGRRTIREVVLFPAMRD</sequence>
<dbReference type="InterPro" id="IPR004365">
    <property type="entry name" value="NA-bd_OB_tRNA"/>
</dbReference>
<keyword evidence="2 6" id="KW-0547">Nucleotide-binding</keyword>
<dbReference type="NCBIfam" id="TIGR00499">
    <property type="entry name" value="lysS_bact"/>
    <property type="match status" value="1"/>
</dbReference>
<dbReference type="PANTHER" id="PTHR42918:SF6">
    <property type="entry name" value="ELONGATION FACTOR P--(R)-BETA-LYSINE LIGASE"/>
    <property type="match status" value="1"/>
</dbReference>
<dbReference type="GO" id="GO:0006430">
    <property type="term" value="P:lysyl-tRNA aminoacylation"/>
    <property type="evidence" value="ECO:0007669"/>
    <property type="project" value="UniProtKB-UniRule"/>
</dbReference>
<feature type="domain" description="Aminoacyl-transfer RNA synthetases class-II family profile" evidence="8">
    <location>
        <begin position="183"/>
        <end position="496"/>
    </location>
</feature>
<dbReference type="InterPro" id="IPR004364">
    <property type="entry name" value="Aa-tRNA-synt_II"/>
</dbReference>
<keyword evidence="4 6" id="KW-0030">Aminoacyl-tRNA synthetase</keyword>
<dbReference type="EC" id="6.1.1.6" evidence="6"/>
<dbReference type="OrthoDB" id="9801152at2"/>
<evidence type="ECO:0000256" key="7">
    <source>
        <dbReference type="RuleBase" id="RU000336"/>
    </source>
</evidence>
<dbReference type="PROSITE" id="PS50862">
    <property type="entry name" value="AA_TRNA_LIGASE_II"/>
    <property type="match status" value="1"/>
</dbReference>
<dbReference type="PRINTS" id="PR00982">
    <property type="entry name" value="TRNASYNTHLYS"/>
</dbReference>
<evidence type="ECO:0000256" key="5">
    <source>
        <dbReference type="ARBA" id="ARBA00048573"/>
    </source>
</evidence>
<dbReference type="Pfam" id="PF00152">
    <property type="entry name" value="tRNA-synt_2"/>
    <property type="match status" value="1"/>
</dbReference>
<comment type="subcellular location">
    <subcellularLocation>
        <location evidence="6">Cytoplasm</location>
    </subcellularLocation>
</comment>
<comment type="subunit">
    <text evidence="6">Homodimer.</text>
</comment>
<evidence type="ECO:0000259" key="8">
    <source>
        <dbReference type="PROSITE" id="PS50862"/>
    </source>
</evidence>
<evidence type="ECO:0000256" key="3">
    <source>
        <dbReference type="ARBA" id="ARBA00022840"/>
    </source>
</evidence>
<dbReference type="GO" id="GO:0000049">
    <property type="term" value="F:tRNA binding"/>
    <property type="evidence" value="ECO:0007669"/>
    <property type="project" value="TreeGrafter"/>
</dbReference>
<name>H0E1F0_9ACTN</name>
<comment type="caution">
    <text evidence="9">The sequence shown here is derived from an EMBL/GenBank/DDBJ whole genome shotgun (WGS) entry which is preliminary data.</text>
</comment>
<keyword evidence="1 6" id="KW-0436">Ligase</keyword>
<dbReference type="CDD" id="cd04322">
    <property type="entry name" value="LysRS_N"/>
    <property type="match status" value="1"/>
</dbReference>
<organism evidence="9 10">
    <name type="scientific">Patulibacter medicamentivorans</name>
    <dbReference type="NCBI Taxonomy" id="1097667"/>
    <lineage>
        <taxon>Bacteria</taxon>
        <taxon>Bacillati</taxon>
        <taxon>Actinomycetota</taxon>
        <taxon>Thermoleophilia</taxon>
        <taxon>Solirubrobacterales</taxon>
        <taxon>Patulibacteraceae</taxon>
        <taxon>Patulibacter</taxon>
    </lineage>
</organism>
<keyword evidence="6 7" id="KW-0479">Metal-binding</keyword>
<feature type="binding site" evidence="6">
    <location>
        <position position="412"/>
    </location>
    <ligand>
        <name>Mg(2+)</name>
        <dbReference type="ChEBI" id="CHEBI:18420"/>
        <label>1</label>
    </ligand>
</feature>
<dbReference type="PATRIC" id="fig|1097667.3.peg.609"/>
<keyword evidence="3 6" id="KW-0067">ATP-binding</keyword>
<dbReference type="InterPro" id="IPR012340">
    <property type="entry name" value="NA-bd_OB-fold"/>
</dbReference>
<dbReference type="GO" id="GO:0005829">
    <property type="term" value="C:cytosol"/>
    <property type="evidence" value="ECO:0007669"/>
    <property type="project" value="TreeGrafter"/>
</dbReference>
<comment type="cofactor">
    <cofactor evidence="6 7">
        <name>Mg(2+)</name>
        <dbReference type="ChEBI" id="CHEBI:18420"/>
    </cofactor>
    <text evidence="6 7">Binds 3 Mg(2+) ions per subunit.</text>
</comment>
<dbReference type="Gene3D" id="2.40.50.140">
    <property type="entry name" value="Nucleic acid-binding proteins"/>
    <property type="match status" value="1"/>
</dbReference>
<keyword evidence="6" id="KW-0963">Cytoplasm</keyword>
<dbReference type="EMBL" id="AGUD01000020">
    <property type="protein sequence ID" value="EHN12504.1"/>
    <property type="molecule type" value="Genomic_DNA"/>
</dbReference>
<dbReference type="GO" id="GO:0004824">
    <property type="term" value="F:lysine-tRNA ligase activity"/>
    <property type="evidence" value="ECO:0007669"/>
    <property type="project" value="UniProtKB-UniRule"/>
</dbReference>
<dbReference type="HAMAP" id="MF_00252">
    <property type="entry name" value="Lys_tRNA_synth_class2"/>
    <property type="match status" value="1"/>
</dbReference>
<dbReference type="InterPro" id="IPR045864">
    <property type="entry name" value="aa-tRNA-synth_II/BPL/LPL"/>
</dbReference>
<dbReference type="GO" id="GO:0000287">
    <property type="term" value="F:magnesium ion binding"/>
    <property type="evidence" value="ECO:0007669"/>
    <property type="project" value="UniProtKB-UniRule"/>
</dbReference>
<dbReference type="PANTHER" id="PTHR42918">
    <property type="entry name" value="LYSYL-TRNA SYNTHETASE"/>
    <property type="match status" value="1"/>
</dbReference>
<dbReference type="Proteomes" id="UP000005143">
    <property type="component" value="Unassembled WGS sequence"/>
</dbReference>
<evidence type="ECO:0000313" key="9">
    <source>
        <dbReference type="EMBL" id="EHN12504.1"/>
    </source>
</evidence>
<keyword evidence="6 7" id="KW-0460">Magnesium</keyword>
<reference evidence="9 10" key="1">
    <citation type="journal article" date="2013" name="Biodegradation">
        <title>Quantitative proteomic analysis of ibuprofen-degrading Patulibacter sp. strain I11.</title>
        <authorList>
            <person name="Almeida B."/>
            <person name="Kjeldal H."/>
            <person name="Lolas I."/>
            <person name="Knudsen A.D."/>
            <person name="Carvalho G."/>
            <person name="Nielsen K.L."/>
            <person name="Barreto Crespo M.T."/>
            <person name="Stensballe A."/>
            <person name="Nielsen J.L."/>
        </authorList>
    </citation>
    <scope>NUCLEOTIDE SEQUENCE [LARGE SCALE GENOMIC DNA]</scope>
    <source>
        <strain evidence="9 10">I11</strain>
    </source>
</reference>
<evidence type="ECO:0000313" key="10">
    <source>
        <dbReference type="Proteomes" id="UP000005143"/>
    </source>
</evidence>
<keyword evidence="10" id="KW-1185">Reference proteome</keyword>
<evidence type="ECO:0000256" key="6">
    <source>
        <dbReference type="HAMAP-Rule" id="MF_00252"/>
    </source>
</evidence>
<feature type="binding site" evidence="6">
    <location>
        <position position="419"/>
    </location>
    <ligand>
        <name>Mg(2+)</name>
        <dbReference type="ChEBI" id="CHEBI:18420"/>
        <label>1</label>
    </ligand>
</feature>
<dbReference type="RefSeq" id="WP_007570727.1">
    <property type="nucleotide sequence ID" value="NZ_AGUD01000020.1"/>
</dbReference>
<accession>H0E1F0</accession>
<dbReference type="CDD" id="cd00775">
    <property type="entry name" value="LysRS_core"/>
    <property type="match status" value="1"/>
</dbReference>
<dbReference type="GO" id="GO:0005524">
    <property type="term" value="F:ATP binding"/>
    <property type="evidence" value="ECO:0007669"/>
    <property type="project" value="UniProtKB-UniRule"/>
</dbReference>
<evidence type="ECO:0000256" key="4">
    <source>
        <dbReference type="ARBA" id="ARBA00023146"/>
    </source>
</evidence>
<dbReference type="InterPro" id="IPR006195">
    <property type="entry name" value="aa-tRNA-synth_II"/>
</dbReference>
<proteinExistence type="inferred from homology"/>
<keyword evidence="6" id="KW-0648">Protein biosynthesis</keyword>
<dbReference type="SUPFAM" id="SSF50249">
    <property type="entry name" value="Nucleic acid-binding proteins"/>
    <property type="match status" value="1"/>
</dbReference>
<dbReference type="SUPFAM" id="SSF55681">
    <property type="entry name" value="Class II aaRS and biotin synthetases"/>
    <property type="match status" value="1"/>
</dbReference>
<dbReference type="NCBIfam" id="NF001756">
    <property type="entry name" value="PRK00484.1"/>
    <property type="match status" value="1"/>
</dbReference>
<feature type="binding site" evidence="6">
    <location>
        <position position="419"/>
    </location>
    <ligand>
        <name>Mg(2+)</name>
        <dbReference type="ChEBI" id="CHEBI:18420"/>
        <label>2</label>
    </ligand>
</feature>
<protein>
    <recommendedName>
        <fullName evidence="6">Lysine--tRNA ligase</fullName>
        <ecNumber evidence="6">6.1.1.6</ecNumber>
    </recommendedName>
    <alternativeName>
        <fullName evidence="6">Lysyl-tRNA synthetase</fullName>
        <shortName evidence="6">LysRS</shortName>
    </alternativeName>
</protein>
<dbReference type="AlphaFoldDB" id="H0E1F0"/>
<comment type="similarity">
    <text evidence="6">Belongs to the class-II aminoacyl-tRNA synthetase family.</text>
</comment>
<comment type="catalytic activity">
    <reaction evidence="5 6 7">
        <text>tRNA(Lys) + L-lysine + ATP = L-lysyl-tRNA(Lys) + AMP + diphosphate</text>
        <dbReference type="Rhea" id="RHEA:20792"/>
        <dbReference type="Rhea" id="RHEA-COMP:9696"/>
        <dbReference type="Rhea" id="RHEA-COMP:9697"/>
        <dbReference type="ChEBI" id="CHEBI:30616"/>
        <dbReference type="ChEBI" id="CHEBI:32551"/>
        <dbReference type="ChEBI" id="CHEBI:33019"/>
        <dbReference type="ChEBI" id="CHEBI:78442"/>
        <dbReference type="ChEBI" id="CHEBI:78529"/>
        <dbReference type="ChEBI" id="CHEBI:456215"/>
        <dbReference type="EC" id="6.1.1.6"/>
    </reaction>
</comment>
<dbReference type="InterPro" id="IPR044136">
    <property type="entry name" value="Lys-tRNA-ligase_II_N"/>
</dbReference>
<evidence type="ECO:0000256" key="1">
    <source>
        <dbReference type="ARBA" id="ARBA00022598"/>
    </source>
</evidence>
<gene>
    <name evidence="6" type="primary">lysS</name>
    <name evidence="9" type="ORF">PAI11_06120</name>
</gene>
<dbReference type="InterPro" id="IPR018149">
    <property type="entry name" value="Lys-tRNA-synth_II_C"/>
</dbReference>
<dbReference type="InterPro" id="IPR002313">
    <property type="entry name" value="Lys-tRNA-ligase_II"/>
</dbReference>